<feature type="domain" description="Reverse transcriptase" evidence="1">
    <location>
        <begin position="407"/>
        <end position="559"/>
    </location>
</feature>
<dbReference type="Gene3D" id="3.60.10.10">
    <property type="entry name" value="Endonuclease/exonuclease/phosphatase"/>
    <property type="match status" value="1"/>
</dbReference>
<dbReference type="InterPro" id="IPR036691">
    <property type="entry name" value="Endo/exonu/phosph_ase_sf"/>
</dbReference>
<dbReference type="Pfam" id="PF00078">
    <property type="entry name" value="RVT_1"/>
    <property type="match status" value="1"/>
</dbReference>
<name>A0A2N9HP17_FAGSY</name>
<dbReference type="PANTHER" id="PTHR33116:SF86">
    <property type="entry name" value="REVERSE TRANSCRIPTASE DOMAIN-CONTAINING PROTEIN"/>
    <property type="match status" value="1"/>
</dbReference>
<dbReference type="SUPFAM" id="SSF56219">
    <property type="entry name" value="DNase I-like"/>
    <property type="match status" value="1"/>
</dbReference>
<dbReference type="PANTHER" id="PTHR33116">
    <property type="entry name" value="REVERSE TRANSCRIPTASE ZINC-BINDING DOMAIN-CONTAINING PROTEIN-RELATED-RELATED"/>
    <property type="match status" value="1"/>
</dbReference>
<reference evidence="2" key="1">
    <citation type="submission" date="2018-02" db="EMBL/GenBank/DDBJ databases">
        <authorList>
            <person name="Cohen D.B."/>
            <person name="Kent A.D."/>
        </authorList>
    </citation>
    <scope>NUCLEOTIDE SEQUENCE</scope>
</reference>
<organism evidence="2">
    <name type="scientific">Fagus sylvatica</name>
    <name type="common">Beechnut</name>
    <dbReference type="NCBI Taxonomy" id="28930"/>
    <lineage>
        <taxon>Eukaryota</taxon>
        <taxon>Viridiplantae</taxon>
        <taxon>Streptophyta</taxon>
        <taxon>Embryophyta</taxon>
        <taxon>Tracheophyta</taxon>
        <taxon>Spermatophyta</taxon>
        <taxon>Magnoliopsida</taxon>
        <taxon>eudicotyledons</taxon>
        <taxon>Gunneridae</taxon>
        <taxon>Pentapetalae</taxon>
        <taxon>rosids</taxon>
        <taxon>fabids</taxon>
        <taxon>Fagales</taxon>
        <taxon>Fagaceae</taxon>
        <taxon>Fagus</taxon>
    </lineage>
</organism>
<dbReference type="EMBL" id="OIVN01003779">
    <property type="protein sequence ID" value="SPD13483.1"/>
    <property type="molecule type" value="Genomic_DNA"/>
</dbReference>
<evidence type="ECO:0000259" key="1">
    <source>
        <dbReference type="Pfam" id="PF00078"/>
    </source>
</evidence>
<gene>
    <name evidence="2" type="ORF">FSB_LOCUS41365</name>
</gene>
<dbReference type="AlphaFoldDB" id="A0A2N9HP17"/>
<accession>A0A2N9HP17</accession>
<protein>
    <recommendedName>
        <fullName evidence="1">Reverse transcriptase domain-containing protein</fullName>
    </recommendedName>
</protein>
<sequence length="793" mass="90087">MQRLACLDLIAISSDVVLKPGILHEEDVLHIKLAWQEDTTAESSAHLIPSTDDSFECAIYVNFCTWSELHKDNHKGVDTEEMSLAWWLLSRDELQKHLLVVLFTRSLLRCEVGRMGMDKVLKEKHLTWMSLGRNGGLALLWKDDANVTISNFSQHHIDLHVSSANGKWWRFTGFYGHPKAHRRHESWALLDKLQSLSMLPWLCVGDFNETLSQEEHMGVHARALPRILAFSEVVNRFQLEDLSFRGGTYTWDNYREDLANVEYVTASSGSALAPTLPYDMARCRRQEHQILSPTSYLSRRTNKIEGLSNSNGQWCTDGFEIGNIAIQYFEDIFGSSYPHCMDETLSVVPSVVSEGMNHQISIPYLAEEVRQALFDMPPSKAPGPNVLNSGHLLRKVNLTNIALIPKRKNPDKMSDFRPISLFFETLNSLRTRRSGKKAYMALKLDMSKAYDRVEWRFLELIMHKLGFANNWVNLIKECIQSVTYSGVTSLIRQAELDGHISGVATYRRGLKVSHLLFADDSLLFCKATISNSTKIMEILSLYEHSSGQKINREKSAIFFSSNTPQPTRDVIYQFEGWKEKFLSKAGHEVLIKAIAQAIPTYSMNCFLLPKSWCSDVDGLIAKYWWGQTKNERKIHWVKWDKLYRRKFDGGLGFKNLHLFNLALLAKQGCQLLQAPHILAGRKVLVNRVVWKPSVTCTTRAIWNAILSASPAARFGGNFGSSSSQLKLNTFSGEPTMTLYPHISIFIGGRLETRRCALSAFRMLKQSHTSYAESSDGMSCDLMGNLECMELVHL</sequence>
<evidence type="ECO:0000313" key="2">
    <source>
        <dbReference type="EMBL" id="SPD13483.1"/>
    </source>
</evidence>
<dbReference type="InterPro" id="IPR000477">
    <property type="entry name" value="RT_dom"/>
</dbReference>
<proteinExistence type="predicted"/>